<proteinExistence type="inferred from homology"/>
<protein>
    <submittedName>
        <fullName evidence="5">UDP-glucose 4-epimerase</fullName>
    </submittedName>
</protein>
<feature type="domain" description="NAD-dependent epimerase/dehydratase" evidence="4">
    <location>
        <begin position="8"/>
        <end position="217"/>
    </location>
</feature>
<dbReference type="PANTHER" id="PTHR43103">
    <property type="entry name" value="NUCLEOSIDE-DIPHOSPHATE-SUGAR EPIMERASE"/>
    <property type="match status" value="1"/>
</dbReference>
<comment type="caution">
    <text evidence="5">The sequence shown here is derived from an EMBL/GenBank/DDBJ whole genome shotgun (WGS) entry which is preliminary data.</text>
</comment>
<dbReference type="Pfam" id="PF01370">
    <property type="entry name" value="Epimerase"/>
    <property type="match status" value="1"/>
</dbReference>
<dbReference type="RefSeq" id="WP_246111161.1">
    <property type="nucleotide sequence ID" value="NZ_BAAARO010000023.1"/>
</dbReference>
<dbReference type="AlphaFoldDB" id="A0A512CYM9"/>
<reference evidence="5 6" key="1">
    <citation type="submission" date="2019-07" db="EMBL/GenBank/DDBJ databases">
        <title>Whole genome shotgun sequence of Terrabacter aerolatus NBRC 106305.</title>
        <authorList>
            <person name="Hosoyama A."/>
            <person name="Uohara A."/>
            <person name="Ohji S."/>
            <person name="Ichikawa N."/>
        </authorList>
    </citation>
    <scope>NUCLEOTIDE SEQUENCE [LARGE SCALE GENOMIC DNA]</scope>
    <source>
        <strain evidence="5 6">NBRC 106305</strain>
    </source>
</reference>
<evidence type="ECO:0000256" key="1">
    <source>
        <dbReference type="ARBA" id="ARBA00007637"/>
    </source>
</evidence>
<dbReference type="Proteomes" id="UP000321534">
    <property type="component" value="Unassembled WGS sequence"/>
</dbReference>
<keyword evidence="6" id="KW-1185">Reference proteome</keyword>
<gene>
    <name evidence="5" type="ORF">TAE01_11380</name>
</gene>
<dbReference type="EMBL" id="BJYX01000004">
    <property type="protein sequence ID" value="GEO29328.1"/>
    <property type="molecule type" value="Genomic_DNA"/>
</dbReference>
<comment type="similarity">
    <text evidence="1">Belongs to the NAD(P)-dependent epimerase/dehydratase family.</text>
</comment>
<dbReference type="PANTHER" id="PTHR43103:SF5">
    <property type="entry name" value="4-EPIMERASE, PUTATIVE (AFU_ORTHOLOGUE AFUA_7G00360)-RELATED"/>
    <property type="match status" value="1"/>
</dbReference>
<dbReference type="SUPFAM" id="SSF51735">
    <property type="entry name" value="NAD(P)-binding Rossmann-fold domains"/>
    <property type="match status" value="1"/>
</dbReference>
<evidence type="ECO:0000256" key="2">
    <source>
        <dbReference type="ARBA" id="ARBA00023002"/>
    </source>
</evidence>
<dbReference type="InterPro" id="IPR036291">
    <property type="entry name" value="NAD(P)-bd_dom_sf"/>
</dbReference>
<name>A0A512CYM9_9MICO</name>
<evidence type="ECO:0000313" key="5">
    <source>
        <dbReference type="EMBL" id="GEO29328.1"/>
    </source>
</evidence>
<dbReference type="Gene3D" id="3.40.50.720">
    <property type="entry name" value="NAD(P)-binding Rossmann-like Domain"/>
    <property type="match status" value="1"/>
</dbReference>
<sequence length="285" mass="30825">MTTTNAPIVVTGAAGKAGRAAVAHLLEHGYDVLATDLTQAPEGLDTAYLRADLTDHGQVVDVLTGADAVVHLANIPAPGLRPAARTLTENTTMNAHVFLAAQTLGLRKVVWASSETTLGLAFGPDAPPRYAPVDEDHYPHPESTYALSKVLSETMAEHISTWSGIPFVGLRFSNIFTDEDYRRVASFQDDATARMWNLWGYIDVRDAAASCRNALEADTTGSLNLIIANDDTIMERPSADLLSEVFPDVEVRGDVTGHQTLLSNARARRLIGFEPQHGWRQGRPA</sequence>
<evidence type="ECO:0000313" key="6">
    <source>
        <dbReference type="Proteomes" id="UP000321534"/>
    </source>
</evidence>
<keyword evidence="2" id="KW-0560">Oxidoreductase</keyword>
<evidence type="ECO:0000259" key="4">
    <source>
        <dbReference type="Pfam" id="PF01370"/>
    </source>
</evidence>
<accession>A0A512CYM9</accession>
<dbReference type="InterPro" id="IPR001509">
    <property type="entry name" value="Epimerase_deHydtase"/>
</dbReference>
<organism evidence="5 6">
    <name type="scientific">Terrabacter aerolatus</name>
    <dbReference type="NCBI Taxonomy" id="422442"/>
    <lineage>
        <taxon>Bacteria</taxon>
        <taxon>Bacillati</taxon>
        <taxon>Actinomycetota</taxon>
        <taxon>Actinomycetes</taxon>
        <taxon>Micrococcales</taxon>
        <taxon>Intrasporangiaceae</taxon>
        <taxon>Terrabacter</taxon>
    </lineage>
</organism>
<keyword evidence="3" id="KW-0520">NAD</keyword>
<evidence type="ECO:0000256" key="3">
    <source>
        <dbReference type="ARBA" id="ARBA00023027"/>
    </source>
</evidence>
<dbReference type="GO" id="GO:0016491">
    <property type="term" value="F:oxidoreductase activity"/>
    <property type="evidence" value="ECO:0007669"/>
    <property type="project" value="UniProtKB-KW"/>
</dbReference>